<evidence type="ECO:0000256" key="3">
    <source>
        <dbReference type="ARBA" id="ARBA00022989"/>
    </source>
</evidence>
<dbReference type="InterPro" id="IPR037185">
    <property type="entry name" value="EmrE-like"/>
</dbReference>
<feature type="transmembrane region" description="Helical" evidence="5">
    <location>
        <begin position="282"/>
        <end position="300"/>
    </location>
</feature>
<keyword evidence="2 5" id="KW-0812">Transmembrane</keyword>
<comment type="subcellular location">
    <subcellularLocation>
        <location evidence="1">Membrane</location>
        <topology evidence="1">Multi-pass membrane protein</topology>
    </subcellularLocation>
</comment>
<dbReference type="OrthoDB" id="306876at2759"/>
<evidence type="ECO:0000259" key="6">
    <source>
        <dbReference type="Pfam" id="PF00892"/>
    </source>
</evidence>
<dbReference type="SUPFAM" id="SSF103481">
    <property type="entry name" value="Multidrug resistance efflux transporter EmrE"/>
    <property type="match status" value="2"/>
</dbReference>
<feature type="transmembrane region" description="Helical" evidence="5">
    <location>
        <begin position="254"/>
        <end position="275"/>
    </location>
</feature>
<evidence type="ECO:0000256" key="2">
    <source>
        <dbReference type="ARBA" id="ARBA00022692"/>
    </source>
</evidence>
<dbReference type="PANTHER" id="PTHR22911:SF6">
    <property type="entry name" value="SOLUTE CARRIER FAMILY 35 MEMBER G1"/>
    <property type="match status" value="1"/>
</dbReference>
<name>A0A6J3LWC2_9PEZI</name>
<feature type="transmembrane region" description="Helical" evidence="5">
    <location>
        <begin position="306"/>
        <end position="324"/>
    </location>
</feature>
<reference evidence="8" key="1">
    <citation type="submission" date="2020-01" db="EMBL/GenBank/DDBJ databases">
        <authorList>
            <consortium name="DOE Joint Genome Institute"/>
            <person name="Haridas S."/>
            <person name="Albert R."/>
            <person name="Binder M."/>
            <person name="Bloem J."/>
            <person name="Labutti K."/>
            <person name="Salamov A."/>
            <person name="Andreopoulos B."/>
            <person name="Baker S.E."/>
            <person name="Barry K."/>
            <person name="Bills G."/>
            <person name="Bluhm B.H."/>
            <person name="Cannon C."/>
            <person name="Castanera R."/>
            <person name="Culley D.E."/>
            <person name="Daum C."/>
            <person name="Ezra D."/>
            <person name="Gonzalez J.B."/>
            <person name="Henrissat B."/>
            <person name="Kuo A."/>
            <person name="Liang C."/>
            <person name="Lipzen A."/>
            <person name="Lutzoni F."/>
            <person name="Magnuson J."/>
            <person name="Mondo S."/>
            <person name="Nolan M."/>
            <person name="Ohm R."/>
            <person name="Pangilinan J."/>
            <person name="Park H.-J."/>
            <person name="Ramirez L."/>
            <person name="Alfaro M."/>
            <person name="Sun H."/>
            <person name="Tritt A."/>
            <person name="Yoshinaga Y."/>
            <person name="Zwiers L.-H."/>
            <person name="Turgeon B.G."/>
            <person name="Goodwin S.B."/>
            <person name="Spatafora J.W."/>
            <person name="Crous P.W."/>
            <person name="Grigoriev I.V."/>
        </authorList>
    </citation>
    <scope>NUCLEOTIDE SEQUENCE</scope>
    <source>
        <strain evidence="8">CBS 342.82</strain>
    </source>
</reference>
<keyword evidence="3 5" id="KW-1133">Transmembrane helix</keyword>
<sequence>MLIAQLFGTVMNVMTRLLEVQANQGKGMHPLQILFTRMALTIVCGCTYMYVTKTPHFPFGAPEVRRLLVLRGFAGFFGVFGMYYSLMYLPLAEATVITFLAPGLASWACSILLSEPFTRTEKIGGLVSMAGVVLIARPATIFQVFGQTHAAVHSDKAKVMIADGDVSEVVARMAVGDLDSVTPLQRLSAVGVAMLGVLGAATAYTVLRWIGKRAHPLISVNYFASTTFVVCLILQIALPEVGFLLPTDLKDWSYLIFLGVCGFIMQYLLVSALAYEKSSRATNLIYVQMLFALGADRLVFGHSPGLLSILGSSLILGSAMVVALQKSVGKAASPDYGDAGGAGDEESQMSLISGDHPAEHVVAPMTAGR</sequence>
<feature type="transmembrane region" description="Helical" evidence="5">
    <location>
        <begin position="187"/>
        <end position="207"/>
    </location>
</feature>
<dbReference type="GO" id="GO:0016020">
    <property type="term" value="C:membrane"/>
    <property type="evidence" value="ECO:0007669"/>
    <property type="project" value="UniProtKB-SubCell"/>
</dbReference>
<evidence type="ECO:0000313" key="8">
    <source>
        <dbReference type="RefSeq" id="XP_033457106.1"/>
    </source>
</evidence>
<feature type="domain" description="EamA" evidence="6">
    <location>
        <begin position="189"/>
        <end position="323"/>
    </location>
</feature>
<keyword evidence="4 5" id="KW-0472">Membrane</keyword>
<dbReference type="PANTHER" id="PTHR22911">
    <property type="entry name" value="ACYL-MALONYL CONDENSING ENZYME-RELATED"/>
    <property type="match status" value="1"/>
</dbReference>
<dbReference type="Proteomes" id="UP000504637">
    <property type="component" value="Unplaced"/>
</dbReference>
<proteinExistence type="predicted"/>
<dbReference type="InterPro" id="IPR000620">
    <property type="entry name" value="EamA_dom"/>
</dbReference>
<dbReference type="RefSeq" id="XP_033457106.1">
    <property type="nucleotide sequence ID" value="XM_033606578.1"/>
</dbReference>
<organism evidence="8">
    <name type="scientific">Dissoconium aciculare CBS 342.82</name>
    <dbReference type="NCBI Taxonomy" id="1314786"/>
    <lineage>
        <taxon>Eukaryota</taxon>
        <taxon>Fungi</taxon>
        <taxon>Dikarya</taxon>
        <taxon>Ascomycota</taxon>
        <taxon>Pezizomycotina</taxon>
        <taxon>Dothideomycetes</taxon>
        <taxon>Dothideomycetidae</taxon>
        <taxon>Mycosphaerellales</taxon>
        <taxon>Dissoconiaceae</taxon>
        <taxon>Dissoconium</taxon>
    </lineage>
</organism>
<evidence type="ECO:0000313" key="7">
    <source>
        <dbReference type="Proteomes" id="UP000504637"/>
    </source>
</evidence>
<feature type="transmembrane region" description="Helical" evidence="5">
    <location>
        <begin position="219"/>
        <end position="238"/>
    </location>
</feature>
<evidence type="ECO:0000256" key="5">
    <source>
        <dbReference type="SAM" id="Phobius"/>
    </source>
</evidence>
<feature type="domain" description="EamA" evidence="6">
    <location>
        <begin position="25"/>
        <end position="136"/>
    </location>
</feature>
<feature type="transmembrane region" description="Helical" evidence="5">
    <location>
        <begin position="67"/>
        <end position="86"/>
    </location>
</feature>
<accession>A0A6J3LWC2</accession>
<dbReference type="GeneID" id="54364378"/>
<feature type="transmembrane region" description="Helical" evidence="5">
    <location>
        <begin position="125"/>
        <end position="145"/>
    </location>
</feature>
<evidence type="ECO:0000256" key="1">
    <source>
        <dbReference type="ARBA" id="ARBA00004141"/>
    </source>
</evidence>
<feature type="transmembrane region" description="Helical" evidence="5">
    <location>
        <begin position="92"/>
        <end position="113"/>
    </location>
</feature>
<feature type="transmembrane region" description="Helical" evidence="5">
    <location>
        <begin position="32"/>
        <end position="51"/>
    </location>
</feature>
<evidence type="ECO:0000256" key="4">
    <source>
        <dbReference type="ARBA" id="ARBA00023136"/>
    </source>
</evidence>
<keyword evidence="7" id="KW-1185">Reference proteome</keyword>
<gene>
    <name evidence="8" type="ORF">K489DRAFT_390210</name>
</gene>
<dbReference type="AlphaFoldDB" id="A0A6J3LWC2"/>
<protein>
    <recommendedName>
        <fullName evidence="6">EamA domain-containing protein</fullName>
    </recommendedName>
</protein>
<reference evidence="8" key="2">
    <citation type="submission" date="2020-04" db="EMBL/GenBank/DDBJ databases">
        <authorList>
            <consortium name="NCBI Genome Project"/>
        </authorList>
    </citation>
    <scope>NUCLEOTIDE SEQUENCE</scope>
    <source>
        <strain evidence="8">CBS 342.82</strain>
    </source>
</reference>
<dbReference type="Pfam" id="PF00892">
    <property type="entry name" value="EamA"/>
    <property type="match status" value="2"/>
</dbReference>
<reference evidence="8" key="3">
    <citation type="submission" date="2025-08" db="UniProtKB">
        <authorList>
            <consortium name="RefSeq"/>
        </authorList>
    </citation>
    <scope>IDENTIFICATION</scope>
    <source>
        <strain evidence="8">CBS 342.82</strain>
    </source>
</reference>